<dbReference type="PANTHER" id="PTHR38459">
    <property type="entry name" value="PROPHAGE BACTOPRENOL-LINKED GLUCOSE TRANSLOCASE HOMOLOG"/>
    <property type="match status" value="1"/>
</dbReference>
<keyword evidence="9" id="KW-1185">Reference proteome</keyword>
<feature type="domain" description="GtrA/DPMS transmembrane" evidence="7">
    <location>
        <begin position="20"/>
        <end position="146"/>
    </location>
</feature>
<dbReference type="InterPro" id="IPR007267">
    <property type="entry name" value="GtrA_DPMS_TM"/>
</dbReference>
<dbReference type="AlphaFoldDB" id="D5ENC8"/>
<evidence type="ECO:0000256" key="2">
    <source>
        <dbReference type="ARBA" id="ARBA00009399"/>
    </source>
</evidence>
<evidence type="ECO:0000256" key="3">
    <source>
        <dbReference type="ARBA" id="ARBA00022692"/>
    </source>
</evidence>
<evidence type="ECO:0000313" key="8">
    <source>
        <dbReference type="EMBL" id="ADE55404.1"/>
    </source>
</evidence>
<dbReference type="HOGENOM" id="CLU_083873_7_0_0"/>
<dbReference type="PANTHER" id="PTHR38459:SF1">
    <property type="entry name" value="PROPHAGE BACTOPRENOL-LINKED GLUCOSE TRANSLOCASE HOMOLOG"/>
    <property type="match status" value="1"/>
</dbReference>
<comment type="subcellular location">
    <subcellularLocation>
        <location evidence="1">Membrane</location>
        <topology evidence="1">Multi-pass membrane protein</topology>
    </subcellularLocation>
</comment>
<keyword evidence="5 6" id="KW-0472">Membrane</keyword>
<dbReference type="KEGG" id="caa:Caka_2388"/>
<organism evidence="8 9">
    <name type="scientific">Coraliomargarita akajimensis (strain DSM 45221 / IAM 15411 / JCM 23193 / KCTC 12865 / 04OKA010-24)</name>
    <dbReference type="NCBI Taxonomy" id="583355"/>
    <lineage>
        <taxon>Bacteria</taxon>
        <taxon>Pseudomonadati</taxon>
        <taxon>Verrucomicrobiota</taxon>
        <taxon>Opitutia</taxon>
        <taxon>Puniceicoccales</taxon>
        <taxon>Coraliomargaritaceae</taxon>
        <taxon>Coraliomargarita</taxon>
    </lineage>
</organism>
<dbReference type="RefSeq" id="WP_013044126.1">
    <property type="nucleotide sequence ID" value="NC_014008.1"/>
</dbReference>
<dbReference type="Proteomes" id="UP000000925">
    <property type="component" value="Chromosome"/>
</dbReference>
<keyword evidence="3 6" id="KW-0812">Transmembrane</keyword>
<feature type="transmembrane region" description="Helical" evidence="6">
    <location>
        <begin position="48"/>
        <end position="68"/>
    </location>
</feature>
<feature type="transmembrane region" description="Helical" evidence="6">
    <location>
        <begin position="89"/>
        <end position="107"/>
    </location>
</feature>
<evidence type="ECO:0000259" key="7">
    <source>
        <dbReference type="Pfam" id="PF04138"/>
    </source>
</evidence>
<dbReference type="GO" id="GO:0000271">
    <property type="term" value="P:polysaccharide biosynthetic process"/>
    <property type="evidence" value="ECO:0007669"/>
    <property type="project" value="InterPro"/>
</dbReference>
<dbReference type="InterPro" id="IPR051401">
    <property type="entry name" value="GtrA_CellWall_Glycosyl"/>
</dbReference>
<sequence length="148" mass="16184">MIRLLSRFHRSQRDSALFARFAIVGVSISLIDAGILYLLIAAQFEPHLARVVSLGASVSAGYILNRYFTFHHLETGRALWNSLLRHYSVNSIGSALNIGVYSLVLLIGQHMGGQVAASATLPLLGVWVGGVAGMTFNFFFSKKLVFDN</sequence>
<gene>
    <name evidence="8" type="ordered locus">Caka_2388</name>
</gene>
<evidence type="ECO:0000256" key="1">
    <source>
        <dbReference type="ARBA" id="ARBA00004141"/>
    </source>
</evidence>
<dbReference type="Pfam" id="PF04138">
    <property type="entry name" value="GtrA_DPMS_TM"/>
    <property type="match status" value="1"/>
</dbReference>
<evidence type="ECO:0000256" key="4">
    <source>
        <dbReference type="ARBA" id="ARBA00022989"/>
    </source>
</evidence>
<proteinExistence type="inferred from homology"/>
<dbReference type="EMBL" id="CP001998">
    <property type="protein sequence ID" value="ADE55404.1"/>
    <property type="molecule type" value="Genomic_DNA"/>
</dbReference>
<evidence type="ECO:0000256" key="6">
    <source>
        <dbReference type="SAM" id="Phobius"/>
    </source>
</evidence>
<accession>D5ENC8</accession>
<name>D5ENC8_CORAD</name>
<dbReference type="OrthoDB" id="9812049at2"/>
<evidence type="ECO:0000313" key="9">
    <source>
        <dbReference type="Proteomes" id="UP000000925"/>
    </source>
</evidence>
<dbReference type="GO" id="GO:0005886">
    <property type="term" value="C:plasma membrane"/>
    <property type="evidence" value="ECO:0007669"/>
    <property type="project" value="TreeGrafter"/>
</dbReference>
<protein>
    <submittedName>
        <fullName evidence="8">GtrA family protein</fullName>
    </submittedName>
</protein>
<keyword evidence="4 6" id="KW-1133">Transmembrane helix</keyword>
<reference evidence="8 9" key="1">
    <citation type="journal article" date="2010" name="Stand. Genomic Sci.">
        <title>Complete genome sequence of Coraliomargarita akajimensis type strain (04OKA010-24).</title>
        <authorList>
            <person name="Mavromatis K."/>
            <person name="Abt B."/>
            <person name="Brambilla E."/>
            <person name="Lapidus A."/>
            <person name="Copeland A."/>
            <person name="Deshpande S."/>
            <person name="Nolan M."/>
            <person name="Lucas S."/>
            <person name="Tice H."/>
            <person name="Cheng J.F."/>
            <person name="Han C."/>
            <person name="Detter J.C."/>
            <person name="Woyke T."/>
            <person name="Goodwin L."/>
            <person name="Pitluck S."/>
            <person name="Held B."/>
            <person name="Brettin T."/>
            <person name="Tapia R."/>
            <person name="Ivanova N."/>
            <person name="Mikhailova N."/>
            <person name="Pati A."/>
            <person name="Liolios K."/>
            <person name="Chen A."/>
            <person name="Palaniappan K."/>
            <person name="Land M."/>
            <person name="Hauser L."/>
            <person name="Chang Y.J."/>
            <person name="Jeffries C.D."/>
            <person name="Rohde M."/>
            <person name="Goker M."/>
            <person name="Bristow J."/>
            <person name="Eisen J.A."/>
            <person name="Markowitz V."/>
            <person name="Hugenholtz P."/>
            <person name="Klenk H.P."/>
            <person name="Kyrpides N.C."/>
        </authorList>
    </citation>
    <scope>NUCLEOTIDE SEQUENCE [LARGE SCALE GENOMIC DNA]</scope>
    <source>
        <strain evidence="9">DSM 45221 / IAM 15411 / JCM 23193 / KCTC 12865</strain>
    </source>
</reference>
<evidence type="ECO:0000256" key="5">
    <source>
        <dbReference type="ARBA" id="ARBA00023136"/>
    </source>
</evidence>
<dbReference type="STRING" id="583355.Caka_2388"/>
<feature type="transmembrane region" description="Helical" evidence="6">
    <location>
        <begin position="119"/>
        <end position="140"/>
    </location>
</feature>
<comment type="similarity">
    <text evidence="2">Belongs to the GtrA family.</text>
</comment>
<feature type="transmembrane region" description="Helical" evidence="6">
    <location>
        <begin position="21"/>
        <end position="42"/>
    </location>
</feature>
<dbReference type="eggNOG" id="COG2246">
    <property type="taxonomic scope" value="Bacteria"/>
</dbReference>